<sequence>MNPTLILSILSAVTAAVWSVWTWREEQETARQVKRDQESALFVNSFIQAMEELQVRLYGILEEADLAFYKKEYPKGEERDFPIALEMLYRLSKFFGWTYRIFRYGPYTNDPIVIEQVRKISGTLESHTRFKGDAFRFTYEERVALGDAVVRRTGDMIGSVPVYESITVFQFWEEICSKSGKRSLVFQSRAFRRTLDAIDKAQGAKDLEGAERLAVLQNQLVDLLAYLEGMEGFTVSSEKRKRVRLRGDSARLLAAPPAPAAIIHQIPGRIRLRVPRLRTDEKYAPRLEDLLESVDDVGDIRINATAASVAVSFSPAIPEAVFAERLIKTIETGIPAA</sequence>
<comment type="caution">
    <text evidence="1">The sequence shown here is derived from an EMBL/GenBank/DDBJ whole genome shotgun (WGS) entry which is preliminary data.</text>
</comment>
<evidence type="ECO:0000313" key="1">
    <source>
        <dbReference type="EMBL" id="HHS30514.1"/>
    </source>
</evidence>
<proteinExistence type="predicted"/>
<dbReference type="AlphaFoldDB" id="A0A7V6A599"/>
<accession>A0A7V6A599</accession>
<name>A0A7V6A599_9BACT</name>
<protein>
    <submittedName>
        <fullName evidence="1">Uncharacterized protein</fullName>
    </submittedName>
</protein>
<reference evidence="1" key="1">
    <citation type="journal article" date="2020" name="mSystems">
        <title>Genome- and Community-Level Interaction Insights into Carbon Utilization and Element Cycling Functions of Hydrothermarchaeota in Hydrothermal Sediment.</title>
        <authorList>
            <person name="Zhou Z."/>
            <person name="Liu Y."/>
            <person name="Xu W."/>
            <person name="Pan J."/>
            <person name="Luo Z.H."/>
            <person name="Li M."/>
        </authorList>
    </citation>
    <scope>NUCLEOTIDE SEQUENCE [LARGE SCALE GENOMIC DNA]</scope>
    <source>
        <strain evidence="1">SpSt-767</strain>
    </source>
</reference>
<organism evidence="1">
    <name type="scientific">Desulfobacca acetoxidans</name>
    <dbReference type="NCBI Taxonomy" id="60893"/>
    <lineage>
        <taxon>Bacteria</taxon>
        <taxon>Pseudomonadati</taxon>
        <taxon>Thermodesulfobacteriota</taxon>
        <taxon>Desulfobaccia</taxon>
        <taxon>Desulfobaccales</taxon>
        <taxon>Desulfobaccaceae</taxon>
        <taxon>Desulfobacca</taxon>
    </lineage>
</organism>
<gene>
    <name evidence="1" type="ORF">ENV52_12530</name>
</gene>
<dbReference type="EMBL" id="DTGR01000196">
    <property type="protein sequence ID" value="HHS30514.1"/>
    <property type="molecule type" value="Genomic_DNA"/>
</dbReference>